<dbReference type="EMBL" id="CP003703">
    <property type="protein sequence ID" value="AFN64849.1"/>
    <property type="molecule type" value="Genomic_DNA"/>
</dbReference>
<protein>
    <submittedName>
        <fullName evidence="1">Uncharacterized protein</fullName>
    </submittedName>
</protein>
<reference evidence="1 2" key="1">
    <citation type="journal article" date="2012" name="J. Bacteriol.">
        <title>Complete genome sequence of Mycoplasma wenyonii strain Massachusetts.</title>
        <authorList>
            <person name="Dos Santos A.P."/>
            <person name="Guimaraes A.M."/>
            <person name="do Nascimento N.C."/>
            <person name="Sanmiguel P.J."/>
            <person name="Messick J.B."/>
        </authorList>
    </citation>
    <scope>NUCLEOTIDE SEQUENCE [LARGE SCALE GENOMIC DNA]</scope>
    <source>
        <strain evidence="1 2">Massachusetts</strain>
    </source>
</reference>
<gene>
    <name evidence="1" type="ordered locus">WEN_00210</name>
</gene>
<dbReference type="AlphaFoldDB" id="I6YKV7"/>
<proteinExistence type="predicted"/>
<dbReference type="STRING" id="1197325.WEN_00210"/>
<dbReference type="Proteomes" id="UP000009005">
    <property type="component" value="Chromosome"/>
</dbReference>
<evidence type="ECO:0000313" key="1">
    <source>
        <dbReference type="EMBL" id="AFN64849.1"/>
    </source>
</evidence>
<organism evidence="1 2">
    <name type="scientific">Mycoplasma wenyonii (strain Massachusetts)</name>
    <name type="common">Eperythrozoon wenyonii</name>
    <dbReference type="NCBI Taxonomy" id="1197325"/>
    <lineage>
        <taxon>Bacteria</taxon>
        <taxon>Bacillati</taxon>
        <taxon>Mycoplasmatota</taxon>
        <taxon>Mollicutes</taxon>
        <taxon>Mycoplasmataceae</taxon>
        <taxon>Mycoplasma</taxon>
    </lineage>
</organism>
<sequence>MLFLFKALLGVATIGGGVVLPVAMSQSGTDTGTKTLQEHARESGKALGETVNRLVGSLVELRRKEQAKSQENGNFSAVFKDLQDKGCQLIQNPAGSKDDFHALYACKKNKKDKSQKTSFYYLGSRDSVKVMGRDALKEITTATYKSDGQLMFALKDSNQQISISVVADNEGGWSYFNNVNLSDKCQIETRMLGGEDLRCELVDKNNSRSFFYNFSIF</sequence>
<name>I6YKV7_MYCWM</name>
<dbReference type="RefSeq" id="WP_014849559.1">
    <property type="nucleotide sequence ID" value="NC_018149.1"/>
</dbReference>
<accession>I6YKV7</accession>
<dbReference type="PATRIC" id="fig|1197325.3.peg.47"/>
<keyword evidence="2" id="KW-1185">Reference proteome</keyword>
<dbReference type="KEGG" id="mwe:WEN_00210"/>
<evidence type="ECO:0000313" key="2">
    <source>
        <dbReference type="Proteomes" id="UP000009005"/>
    </source>
</evidence>
<dbReference type="HOGENOM" id="CLU_1271164_0_0_14"/>